<comment type="subcellular location">
    <subcellularLocation>
        <location evidence="1">Membrane</location>
    </subcellularLocation>
</comment>
<dbReference type="GO" id="GO:0016020">
    <property type="term" value="C:membrane"/>
    <property type="evidence" value="ECO:0007669"/>
    <property type="project" value="UniProtKB-SubCell"/>
</dbReference>
<reference evidence="7 8" key="1">
    <citation type="submission" date="2016-03" db="EMBL/GenBank/DDBJ databases">
        <title>EvidentialGene: Evidence-directed Construction of Genes on Genomes.</title>
        <authorList>
            <person name="Gilbert D.G."/>
            <person name="Choi J.-H."/>
            <person name="Mockaitis K."/>
            <person name="Colbourne J."/>
            <person name="Pfrender M."/>
        </authorList>
    </citation>
    <scope>NUCLEOTIDE SEQUENCE [LARGE SCALE GENOMIC DNA]</scope>
    <source>
        <strain evidence="7 8">Xinb3</strain>
        <tissue evidence="7">Complete organism</tissue>
    </source>
</reference>
<evidence type="ECO:0000256" key="2">
    <source>
        <dbReference type="ARBA" id="ARBA00022692"/>
    </source>
</evidence>
<organism evidence="7 8">
    <name type="scientific">Daphnia magna</name>
    <dbReference type="NCBI Taxonomy" id="35525"/>
    <lineage>
        <taxon>Eukaryota</taxon>
        <taxon>Metazoa</taxon>
        <taxon>Ecdysozoa</taxon>
        <taxon>Arthropoda</taxon>
        <taxon>Crustacea</taxon>
        <taxon>Branchiopoda</taxon>
        <taxon>Diplostraca</taxon>
        <taxon>Cladocera</taxon>
        <taxon>Anomopoda</taxon>
        <taxon>Daphniidae</taxon>
        <taxon>Daphnia</taxon>
    </lineage>
</organism>
<keyword evidence="2 5" id="KW-0812">Transmembrane</keyword>
<keyword evidence="3 5" id="KW-1133">Transmembrane helix</keyword>
<evidence type="ECO:0000313" key="8">
    <source>
        <dbReference type="Proteomes" id="UP000076858"/>
    </source>
</evidence>
<proteinExistence type="predicted"/>
<evidence type="ECO:0000256" key="3">
    <source>
        <dbReference type="ARBA" id="ARBA00022989"/>
    </source>
</evidence>
<keyword evidence="4 5" id="KW-0472">Membrane</keyword>
<comment type="caution">
    <text evidence="7">The sequence shown here is derived from an EMBL/GenBank/DDBJ whole genome shotgun (WGS) entry which is preliminary data.</text>
</comment>
<feature type="domain" description="G-protein coupled receptors family 1 profile" evidence="6">
    <location>
        <begin position="75"/>
        <end position="159"/>
    </location>
</feature>
<dbReference type="Gene3D" id="1.20.1070.10">
    <property type="entry name" value="Rhodopsin 7-helix transmembrane proteins"/>
    <property type="match status" value="1"/>
</dbReference>
<feature type="transmembrane region" description="Helical" evidence="5">
    <location>
        <begin position="133"/>
        <end position="153"/>
    </location>
</feature>
<protein>
    <recommendedName>
        <fullName evidence="6">G-protein coupled receptors family 1 profile domain-containing protein</fullName>
    </recommendedName>
</protein>
<dbReference type="AlphaFoldDB" id="A0A162C5R7"/>
<dbReference type="InterPro" id="IPR017452">
    <property type="entry name" value="GPCR_Rhodpsn_7TM"/>
</dbReference>
<evidence type="ECO:0000256" key="5">
    <source>
        <dbReference type="SAM" id="Phobius"/>
    </source>
</evidence>
<name>A0A162C5R7_9CRUS</name>
<accession>A0A162C5R7</accession>
<dbReference type="STRING" id="35525.A0A162C5R7"/>
<dbReference type="OrthoDB" id="6358947at2759"/>
<gene>
    <name evidence="7" type="ORF">APZ42_002186</name>
</gene>
<dbReference type="PROSITE" id="PS50262">
    <property type="entry name" value="G_PROTEIN_RECEP_F1_2"/>
    <property type="match status" value="1"/>
</dbReference>
<keyword evidence="8" id="KW-1185">Reference proteome</keyword>
<evidence type="ECO:0000256" key="4">
    <source>
        <dbReference type="ARBA" id="ARBA00023136"/>
    </source>
</evidence>
<feature type="transmembrane region" description="Helical" evidence="5">
    <location>
        <begin position="95"/>
        <end position="113"/>
    </location>
</feature>
<feature type="transmembrane region" description="Helical" evidence="5">
    <location>
        <begin position="62"/>
        <end position="83"/>
    </location>
</feature>
<evidence type="ECO:0000256" key="1">
    <source>
        <dbReference type="ARBA" id="ARBA00004370"/>
    </source>
</evidence>
<evidence type="ECO:0000313" key="7">
    <source>
        <dbReference type="EMBL" id="KZS01221.1"/>
    </source>
</evidence>
<sequence length="159" mass="17609">MEQEEDRQSLPLNIEMVGQVVHGSDMNRSSLDELLESVEVMIGVNGDEFAPPVSILNGPFQAVLLSLLVVMSIGANACVINNIRHNCIKLRSTHFILIQHLCMADLIGASLILPAPLVTSFRGRWEGGPNLCHLSSVVNVSLWLQHVFMFLMLKVKYLC</sequence>
<dbReference type="SUPFAM" id="SSF81321">
    <property type="entry name" value="Family A G protein-coupled receptor-like"/>
    <property type="match status" value="1"/>
</dbReference>
<dbReference type="EMBL" id="LRGB01007329">
    <property type="protein sequence ID" value="KZS01221.1"/>
    <property type="molecule type" value="Genomic_DNA"/>
</dbReference>
<evidence type="ECO:0000259" key="6">
    <source>
        <dbReference type="PROSITE" id="PS50262"/>
    </source>
</evidence>
<dbReference type="Proteomes" id="UP000076858">
    <property type="component" value="Unassembled WGS sequence"/>
</dbReference>